<proteinExistence type="predicted"/>
<evidence type="ECO:0000313" key="1">
    <source>
        <dbReference type="EMBL" id="KAJ0964768.1"/>
    </source>
</evidence>
<dbReference type="PANTHER" id="PTHR43379:SF1">
    <property type="entry name" value="CYSTATHIONINE GAMMA-SYNTHASE 1, CHLOROPLASTIC-RELATED"/>
    <property type="match status" value="1"/>
</dbReference>
<reference evidence="1" key="2">
    <citation type="journal article" date="2022" name="Hortic Res">
        <title>The genome of Dioscorea zingiberensis sheds light on the biosynthesis, origin and evolution of the medicinally important diosgenin saponins.</title>
        <authorList>
            <person name="Li Y."/>
            <person name="Tan C."/>
            <person name="Li Z."/>
            <person name="Guo J."/>
            <person name="Li S."/>
            <person name="Chen X."/>
            <person name="Wang C."/>
            <person name="Dai X."/>
            <person name="Yang H."/>
            <person name="Song W."/>
            <person name="Hou L."/>
            <person name="Xu J."/>
            <person name="Tong Z."/>
            <person name="Xu A."/>
            <person name="Yuan X."/>
            <person name="Wang W."/>
            <person name="Yang Q."/>
            <person name="Chen L."/>
            <person name="Sun Z."/>
            <person name="Wang K."/>
            <person name="Pan B."/>
            <person name="Chen J."/>
            <person name="Bao Y."/>
            <person name="Liu F."/>
            <person name="Qi X."/>
            <person name="Gang D.R."/>
            <person name="Wen J."/>
            <person name="Li J."/>
        </authorList>
    </citation>
    <scope>NUCLEOTIDE SEQUENCE</scope>
    <source>
        <strain evidence="1">Dzin_1.0</strain>
    </source>
</reference>
<dbReference type="InterPro" id="IPR015421">
    <property type="entry name" value="PyrdxlP-dep_Trfase_major"/>
</dbReference>
<accession>A0A9D5C2G8</accession>
<dbReference type="Gene3D" id="3.40.640.10">
    <property type="entry name" value="Type I PLP-dependent aspartate aminotransferase-like (Major domain)"/>
    <property type="match status" value="1"/>
</dbReference>
<sequence length="145" mass="15701">MGSTPVAEFDHLVLDELPEQDKGTAELIDEAAQIADIVLHSATQFMVRHTDVHGGCIGGPENLISIVCLYHNVVGGVSNPNAAYKIIEDHWCGVMATGIKSGWRGVASRNPVRHSSDLTGKVKNRRMVVAELQAGSWDCWPVEAK</sequence>
<dbReference type="AlphaFoldDB" id="A0A9D5C2G8"/>
<gene>
    <name evidence="1" type="ORF">J5N97_025906</name>
</gene>
<protein>
    <submittedName>
        <fullName evidence="1">Uncharacterized protein</fullName>
    </submittedName>
</protein>
<dbReference type="InterPro" id="IPR044639">
    <property type="entry name" value="CGS1/2"/>
</dbReference>
<comment type="caution">
    <text evidence="1">The sequence shown here is derived from an EMBL/GenBank/DDBJ whole genome shotgun (WGS) entry which is preliminary data.</text>
</comment>
<dbReference type="OrthoDB" id="3512640at2759"/>
<evidence type="ECO:0000313" key="2">
    <source>
        <dbReference type="Proteomes" id="UP001085076"/>
    </source>
</evidence>
<dbReference type="PANTHER" id="PTHR43379">
    <property type="entry name" value="CYSTATHIONINE GAMMA-SYNTHASE"/>
    <property type="match status" value="1"/>
</dbReference>
<dbReference type="GO" id="GO:0009507">
    <property type="term" value="C:chloroplast"/>
    <property type="evidence" value="ECO:0007669"/>
    <property type="project" value="TreeGrafter"/>
</dbReference>
<dbReference type="EMBL" id="JAGGNH010000008">
    <property type="protein sequence ID" value="KAJ0964768.1"/>
    <property type="molecule type" value="Genomic_DNA"/>
</dbReference>
<dbReference type="Proteomes" id="UP001085076">
    <property type="component" value="Miscellaneous, Linkage group lg08"/>
</dbReference>
<organism evidence="1 2">
    <name type="scientific">Dioscorea zingiberensis</name>
    <dbReference type="NCBI Taxonomy" id="325984"/>
    <lineage>
        <taxon>Eukaryota</taxon>
        <taxon>Viridiplantae</taxon>
        <taxon>Streptophyta</taxon>
        <taxon>Embryophyta</taxon>
        <taxon>Tracheophyta</taxon>
        <taxon>Spermatophyta</taxon>
        <taxon>Magnoliopsida</taxon>
        <taxon>Liliopsida</taxon>
        <taxon>Dioscoreales</taxon>
        <taxon>Dioscoreaceae</taxon>
        <taxon>Dioscorea</taxon>
    </lineage>
</organism>
<dbReference type="GO" id="GO:0009086">
    <property type="term" value="P:methionine biosynthetic process"/>
    <property type="evidence" value="ECO:0007669"/>
    <property type="project" value="InterPro"/>
</dbReference>
<dbReference type="GO" id="GO:0003962">
    <property type="term" value="F:cystathionine gamma-synthase activity"/>
    <property type="evidence" value="ECO:0007669"/>
    <property type="project" value="InterPro"/>
</dbReference>
<name>A0A9D5C2G8_9LILI</name>
<keyword evidence="2" id="KW-1185">Reference proteome</keyword>
<reference evidence="1" key="1">
    <citation type="submission" date="2021-03" db="EMBL/GenBank/DDBJ databases">
        <authorList>
            <person name="Li Z."/>
            <person name="Yang C."/>
        </authorList>
    </citation>
    <scope>NUCLEOTIDE SEQUENCE</scope>
    <source>
        <strain evidence="1">Dzin_1.0</strain>
        <tissue evidence="1">Leaf</tissue>
    </source>
</reference>